<feature type="domain" description="HTH merR-type" evidence="1">
    <location>
        <begin position="214"/>
        <end position="257"/>
    </location>
</feature>
<name>A0A0V8RQH7_9ACTO</name>
<organism evidence="2 3">
    <name type="scientific">Schaalia odontolytica</name>
    <dbReference type="NCBI Taxonomy" id="1660"/>
    <lineage>
        <taxon>Bacteria</taxon>
        <taxon>Bacillati</taxon>
        <taxon>Actinomycetota</taxon>
        <taxon>Actinomycetes</taxon>
        <taxon>Actinomycetales</taxon>
        <taxon>Actinomycetaceae</taxon>
        <taxon>Schaalia</taxon>
    </lineage>
</organism>
<reference evidence="2 3" key="1">
    <citation type="submission" date="2015-10" db="EMBL/GenBank/DDBJ databases">
        <title>Draft Genome of Actinomyces odontolyticus subsp. actinosynbacter strain XH001.</title>
        <authorList>
            <person name="Mclean J.S."/>
            <person name="He X."/>
        </authorList>
    </citation>
    <scope>NUCLEOTIDE SEQUENCE [LARGE SCALE GENOMIC DNA]</scope>
    <source>
        <strain evidence="2 3">XH001</strain>
    </source>
</reference>
<dbReference type="InterPro" id="IPR009061">
    <property type="entry name" value="DNA-bd_dom_put_sf"/>
</dbReference>
<evidence type="ECO:0000259" key="1">
    <source>
        <dbReference type="Pfam" id="PF13411"/>
    </source>
</evidence>
<gene>
    <name evidence="2" type="ORF">APY09_09395</name>
</gene>
<comment type="caution">
    <text evidence="2">The sequence shown here is derived from an EMBL/GenBank/DDBJ whole genome shotgun (WGS) entry which is preliminary data.</text>
</comment>
<evidence type="ECO:0000313" key="3">
    <source>
        <dbReference type="Proteomes" id="UP000054686"/>
    </source>
</evidence>
<evidence type="ECO:0000313" key="2">
    <source>
        <dbReference type="EMBL" id="KSW10210.1"/>
    </source>
</evidence>
<dbReference type="Gene3D" id="1.10.1660.10">
    <property type="match status" value="1"/>
</dbReference>
<sequence length="260" mass="28963">MTEHDDRRVCPVTGEPLLDGEYLSRGGAARVRVATASMPGLMSDLAYAASHGVRTGEQVGGAGVPSSRAPLNLALMIEVDEMCDSILTWATLLLSHVMGPSYWVRPGDWWMVARVFDLHEDKLRRWSEAEQCADEVLYSVARLERLASPGRQRLVYVGSCSQCDADLLVRDPDEEATTCRECGAVEQIGEAWERLLSKARESLLPRSRATRVAEILAGTQIKDPTVRKWTQRGQLAPRARRGGDRLYRVGDIERLATRRM</sequence>
<dbReference type="Proteomes" id="UP000054686">
    <property type="component" value="Unassembled WGS sequence"/>
</dbReference>
<dbReference type="SUPFAM" id="SSF46955">
    <property type="entry name" value="Putative DNA-binding domain"/>
    <property type="match status" value="1"/>
</dbReference>
<accession>A0A0V8RQH7</accession>
<dbReference type="OrthoDB" id="3267893at2"/>
<dbReference type="RefSeq" id="WP_060567560.1">
    <property type="nucleotide sequence ID" value="NZ_CP040006.1"/>
</dbReference>
<dbReference type="InterPro" id="IPR000551">
    <property type="entry name" value="MerR-type_HTH_dom"/>
</dbReference>
<dbReference type="GO" id="GO:0003677">
    <property type="term" value="F:DNA binding"/>
    <property type="evidence" value="ECO:0007669"/>
    <property type="project" value="InterPro"/>
</dbReference>
<proteinExistence type="predicted"/>
<dbReference type="AlphaFoldDB" id="A0A0V8RQH7"/>
<dbReference type="GO" id="GO:0006355">
    <property type="term" value="P:regulation of DNA-templated transcription"/>
    <property type="evidence" value="ECO:0007669"/>
    <property type="project" value="InterPro"/>
</dbReference>
<dbReference type="Pfam" id="PF13411">
    <property type="entry name" value="MerR_1"/>
    <property type="match status" value="1"/>
</dbReference>
<dbReference type="EMBL" id="LLVT01000004">
    <property type="protein sequence ID" value="KSW10210.1"/>
    <property type="molecule type" value="Genomic_DNA"/>
</dbReference>
<protein>
    <recommendedName>
        <fullName evidence="1">HTH merR-type domain-containing protein</fullName>
    </recommendedName>
</protein>